<sequence>DAAAAEPPGGGATLRAAAAGYFDRRGLPTDPDRLTAATGARPLLLALLAALPGDVLLPRPAAPWYAAPAHFLGRPVHPVPVPAESGGAPDPVALLETVARVRAEGGRPRVLLLSVADEATGTVPPPEVLYEVCEAAAGAGLLVIGDESLRDTAHDPHATLPVSPAEITHDRAVALSDLGAWLLPPGLPAAVARFPAGADGAALHAHTTATLASLGATLAAPVAAAAAYALTEPPPVTARTRAGVRLARHLAAAVGAVLHAHGAEFRPPRAGAWLYADFEERRAALAAHDVRDSAELESWLAGRLGPYRVTGGFCLGDRPEALRVRFALLPLAGTAPQERAAALTSPDPLRLPQVVRELSAFDAVIAELTGAAR</sequence>
<dbReference type="InterPro" id="IPR015424">
    <property type="entry name" value="PyrdxlP-dep_Trfase"/>
</dbReference>
<dbReference type="Pfam" id="PF00155">
    <property type="entry name" value="Aminotran_1_2"/>
    <property type="match status" value="1"/>
</dbReference>
<evidence type="ECO:0000256" key="1">
    <source>
        <dbReference type="ARBA" id="ARBA00001933"/>
    </source>
</evidence>
<gene>
    <name evidence="7" type="ORF">ACFQLX_25080</name>
</gene>
<dbReference type="InterPro" id="IPR015421">
    <property type="entry name" value="PyrdxlP-dep_Trfase_major"/>
</dbReference>
<dbReference type="Proteomes" id="UP001596413">
    <property type="component" value="Unassembled WGS sequence"/>
</dbReference>
<proteinExistence type="inferred from homology"/>
<keyword evidence="4" id="KW-0808">Transferase</keyword>
<evidence type="ECO:0000256" key="4">
    <source>
        <dbReference type="ARBA" id="ARBA00022679"/>
    </source>
</evidence>
<comment type="caution">
    <text evidence="7">The sequence shown here is derived from an EMBL/GenBank/DDBJ whole genome shotgun (WGS) entry which is preliminary data.</text>
</comment>
<evidence type="ECO:0000256" key="3">
    <source>
        <dbReference type="ARBA" id="ARBA00022576"/>
    </source>
</evidence>
<dbReference type="InterPro" id="IPR050596">
    <property type="entry name" value="AspAT/PAT-like"/>
</dbReference>
<comment type="similarity">
    <text evidence="2">Belongs to the class-I pyridoxal-phosphate-dependent aminotransferase family.</text>
</comment>
<evidence type="ECO:0000259" key="6">
    <source>
        <dbReference type="Pfam" id="PF00155"/>
    </source>
</evidence>
<evidence type="ECO:0000256" key="5">
    <source>
        <dbReference type="ARBA" id="ARBA00022898"/>
    </source>
</evidence>
<evidence type="ECO:0000313" key="7">
    <source>
        <dbReference type="EMBL" id="MFC7221413.1"/>
    </source>
</evidence>
<feature type="domain" description="Aminotransferase class I/classII large" evidence="6">
    <location>
        <begin position="9"/>
        <end position="156"/>
    </location>
</feature>
<protein>
    <submittedName>
        <fullName evidence="7">Aminotransferase class I/II-fold pyridoxal phosphate-dependent enzyme</fullName>
    </submittedName>
</protein>
<dbReference type="PANTHER" id="PTHR46383:SF1">
    <property type="entry name" value="ASPARTATE AMINOTRANSFERASE"/>
    <property type="match status" value="1"/>
</dbReference>
<dbReference type="InterPro" id="IPR004839">
    <property type="entry name" value="Aminotransferase_I/II_large"/>
</dbReference>
<evidence type="ECO:0000256" key="2">
    <source>
        <dbReference type="ARBA" id="ARBA00007441"/>
    </source>
</evidence>
<dbReference type="Gene3D" id="3.40.640.10">
    <property type="entry name" value="Type I PLP-dependent aspartate aminotransferase-like (Major domain)"/>
    <property type="match status" value="1"/>
</dbReference>
<dbReference type="EMBL" id="JBHSZO010000066">
    <property type="protein sequence ID" value="MFC7221413.1"/>
    <property type="molecule type" value="Genomic_DNA"/>
</dbReference>
<dbReference type="RefSeq" id="WP_386418750.1">
    <property type="nucleotide sequence ID" value="NZ_JBHSZO010000066.1"/>
</dbReference>
<evidence type="ECO:0000313" key="8">
    <source>
        <dbReference type="Proteomes" id="UP001596413"/>
    </source>
</evidence>
<dbReference type="GO" id="GO:0008483">
    <property type="term" value="F:transaminase activity"/>
    <property type="evidence" value="ECO:0007669"/>
    <property type="project" value="UniProtKB-KW"/>
</dbReference>
<reference evidence="8" key="1">
    <citation type="journal article" date="2019" name="Int. J. Syst. Evol. Microbiol.">
        <title>The Global Catalogue of Microorganisms (GCM) 10K type strain sequencing project: providing services to taxonomists for standard genome sequencing and annotation.</title>
        <authorList>
            <consortium name="The Broad Institute Genomics Platform"/>
            <consortium name="The Broad Institute Genome Sequencing Center for Infectious Disease"/>
            <person name="Wu L."/>
            <person name="Ma J."/>
        </authorList>
    </citation>
    <scope>NUCLEOTIDE SEQUENCE [LARGE SCALE GENOMIC DNA]</scope>
    <source>
        <strain evidence="8">CGMCC 1.13681</strain>
    </source>
</reference>
<keyword evidence="8" id="KW-1185">Reference proteome</keyword>
<organism evidence="7 8">
    <name type="scientific">Streptomyces polyrhachis</name>
    <dbReference type="NCBI Taxonomy" id="1282885"/>
    <lineage>
        <taxon>Bacteria</taxon>
        <taxon>Bacillati</taxon>
        <taxon>Actinomycetota</taxon>
        <taxon>Actinomycetes</taxon>
        <taxon>Kitasatosporales</taxon>
        <taxon>Streptomycetaceae</taxon>
        <taxon>Streptomyces</taxon>
    </lineage>
</organism>
<feature type="non-terminal residue" evidence="7">
    <location>
        <position position="1"/>
    </location>
</feature>
<accession>A0ABW2GL12</accession>
<name>A0ABW2GL12_9ACTN</name>
<dbReference type="PANTHER" id="PTHR46383">
    <property type="entry name" value="ASPARTATE AMINOTRANSFERASE"/>
    <property type="match status" value="1"/>
</dbReference>
<dbReference type="SUPFAM" id="SSF53383">
    <property type="entry name" value="PLP-dependent transferases"/>
    <property type="match status" value="1"/>
</dbReference>
<comment type="cofactor">
    <cofactor evidence="1">
        <name>pyridoxal 5'-phosphate</name>
        <dbReference type="ChEBI" id="CHEBI:597326"/>
    </cofactor>
</comment>
<keyword evidence="3 7" id="KW-0032">Aminotransferase</keyword>
<keyword evidence="5" id="KW-0663">Pyridoxal phosphate</keyword>